<feature type="chain" id="PRO_5001916704" description="Lipoprotein" evidence="1">
    <location>
        <begin position="28"/>
        <end position="509"/>
    </location>
</feature>
<keyword evidence="1" id="KW-0732">Signal</keyword>
<gene>
    <name evidence="2" type="ORF">HMPREF0647_11055</name>
</gene>
<evidence type="ECO:0000313" key="2">
    <source>
        <dbReference type="EMBL" id="KGF42280.1"/>
    </source>
</evidence>
<organism evidence="2 3">
    <name type="scientific">Prevotella bivia DNF00320</name>
    <dbReference type="NCBI Taxonomy" id="1401068"/>
    <lineage>
        <taxon>Bacteria</taxon>
        <taxon>Pseudomonadati</taxon>
        <taxon>Bacteroidota</taxon>
        <taxon>Bacteroidia</taxon>
        <taxon>Bacteroidales</taxon>
        <taxon>Prevotellaceae</taxon>
        <taxon>Prevotella</taxon>
    </lineage>
</organism>
<dbReference type="OrthoDB" id="1521716at2"/>
<evidence type="ECO:0008006" key="4">
    <source>
        <dbReference type="Google" id="ProtNLM"/>
    </source>
</evidence>
<dbReference type="RefSeq" id="WP_036868826.1">
    <property type="nucleotide sequence ID" value="NZ_JRNQ01000116.1"/>
</dbReference>
<dbReference type="EMBL" id="JRNQ01000116">
    <property type="protein sequence ID" value="KGF42280.1"/>
    <property type="molecule type" value="Genomic_DNA"/>
</dbReference>
<protein>
    <recommendedName>
        <fullName evidence="4">Lipoprotein</fullName>
    </recommendedName>
</protein>
<feature type="signal peptide" evidence="1">
    <location>
        <begin position="1"/>
        <end position="27"/>
    </location>
</feature>
<evidence type="ECO:0000256" key="1">
    <source>
        <dbReference type="SAM" id="SignalP"/>
    </source>
</evidence>
<proteinExistence type="predicted"/>
<dbReference type="AlphaFoldDB" id="A0A096A5R4"/>
<comment type="caution">
    <text evidence="2">The sequence shown here is derived from an EMBL/GenBank/DDBJ whole genome shotgun (WGS) entry which is preliminary data.</text>
</comment>
<dbReference type="PROSITE" id="PS51257">
    <property type="entry name" value="PROKAR_LIPOPROTEIN"/>
    <property type="match status" value="1"/>
</dbReference>
<dbReference type="Proteomes" id="UP000029525">
    <property type="component" value="Unassembled WGS sequence"/>
</dbReference>
<evidence type="ECO:0000313" key="3">
    <source>
        <dbReference type="Proteomes" id="UP000029525"/>
    </source>
</evidence>
<name>A0A096A5R4_9BACT</name>
<dbReference type="PANTHER" id="PTHR41339:SF1">
    <property type="entry name" value="SECRETED PROTEIN"/>
    <property type="match status" value="1"/>
</dbReference>
<dbReference type="PANTHER" id="PTHR41339">
    <property type="entry name" value="LIPL48"/>
    <property type="match status" value="1"/>
</dbReference>
<reference evidence="2 3" key="1">
    <citation type="submission" date="2014-07" db="EMBL/GenBank/DDBJ databases">
        <authorList>
            <person name="McCorrison J."/>
            <person name="Sanka R."/>
            <person name="Torralba M."/>
            <person name="Gillis M."/>
            <person name="Haft D.H."/>
            <person name="Methe B."/>
            <person name="Sutton G."/>
            <person name="Nelson K.E."/>
        </authorList>
    </citation>
    <scope>NUCLEOTIDE SEQUENCE [LARGE SCALE GENOMIC DNA]</scope>
    <source>
        <strain evidence="2 3">DNF00320</strain>
    </source>
</reference>
<accession>A0A096A5R4</accession>
<sequence length="509" mass="54979">MMNKMYFLGCIGILAASAMLSSCSSDNDDPTPSPNPGLEVVYKWTTDGGLKACDHILFGTDDKENASGTQIGNGDQEFVFTGKQTLKKGTYLLKGWVYIANGAELTIEPGTIIKGDKQTKAALIAERGGKLIAKGTATEPIVFTSEEAVGSRKPGDWGGIILCGKAKNNQTEQQIEGGPRTKHGGADDADNSGALSYVRIEFAGYPFQKDKEINGLTFGSVGSGTQIDHVQVSYSNDDSFEWFGGTVNCKYLVAYKGWDDDFDTDNGFSGKVQYGLSLRDSKIADTSQSNGFESDNCADGATVTPRTKATFSNITFVGPKVLDSKFQNTTDYINAGAYNPNNGSALGKFQAAMQIRRSSNLNCINSVVLGWPIGLIIDGEKGNTVKDAKDKKFKLQNVYFAGMDAIGTDANKIYDDYLYDAAQKKDIDKNQKSYSNTFFFSEPSNKYFDSWASLVGTDGYTPIAGSPLLGAASFAGWTGFDTVTYIGAFDGSNNWMSGWTNFDPQNTKY</sequence>